<organism evidence="1">
    <name type="scientific">Castor canadensis</name>
    <name type="common">American beaver</name>
    <dbReference type="NCBI Taxonomy" id="51338"/>
    <lineage>
        <taxon>Eukaryota</taxon>
        <taxon>Metazoa</taxon>
        <taxon>Chordata</taxon>
        <taxon>Craniata</taxon>
        <taxon>Vertebrata</taxon>
        <taxon>Euteleostomi</taxon>
        <taxon>Mammalia</taxon>
        <taxon>Eutheria</taxon>
        <taxon>Euarchontoglires</taxon>
        <taxon>Glires</taxon>
        <taxon>Rodentia</taxon>
        <taxon>Castorimorpha</taxon>
        <taxon>Castoridae</taxon>
        <taxon>Castor</taxon>
    </lineage>
</organism>
<dbReference type="AlphaFoldDB" id="A0A8C0W2Q2"/>
<evidence type="ECO:0000313" key="1">
    <source>
        <dbReference type="Ensembl" id="ENSCCNP00000001696.1"/>
    </source>
</evidence>
<protein>
    <submittedName>
        <fullName evidence="1">Uncharacterized protein</fullName>
    </submittedName>
</protein>
<reference evidence="1" key="1">
    <citation type="submission" date="2023-09" db="UniProtKB">
        <authorList>
            <consortium name="Ensembl"/>
        </authorList>
    </citation>
    <scope>IDENTIFICATION</scope>
</reference>
<accession>A0A8C0W2Q2</accession>
<sequence>MSSTRTHFSCLVRRCLKTFNLGNKFVLLVLTTFLKYRSISNTYPVKYIHFVMDVPYVE</sequence>
<name>A0A8C0W2Q2_CASCN</name>
<dbReference type="Ensembl" id="ENSCCNT00000002276.1">
    <property type="protein sequence ID" value="ENSCCNP00000001696.1"/>
    <property type="gene ID" value="ENSCCNG00000001891.1"/>
</dbReference>
<proteinExistence type="predicted"/>